<keyword evidence="2" id="KW-0547">Nucleotide-binding</keyword>
<proteinExistence type="predicted"/>
<keyword evidence="1" id="KW-0378">Hydrolase</keyword>
<dbReference type="CDD" id="cd18793">
    <property type="entry name" value="SF2_C_SNF"/>
    <property type="match status" value="1"/>
</dbReference>
<dbReference type="SMART" id="SM00490">
    <property type="entry name" value="HELICc"/>
    <property type="match status" value="1"/>
</dbReference>
<dbReference type="PROSITE" id="PS51194">
    <property type="entry name" value="HELICASE_CTER"/>
    <property type="match status" value="1"/>
</dbReference>
<name>A0ABN9KZZ2_9NEOB</name>
<dbReference type="PANTHER" id="PTHR45629:SF7">
    <property type="entry name" value="DNA EXCISION REPAIR PROTEIN ERCC-6-RELATED"/>
    <property type="match status" value="1"/>
</dbReference>
<dbReference type="Gene3D" id="3.40.50.300">
    <property type="entry name" value="P-loop containing nucleotide triphosphate hydrolases"/>
    <property type="match status" value="1"/>
</dbReference>
<keyword evidence="2" id="KW-0067">ATP-binding</keyword>
<dbReference type="InterPro" id="IPR001650">
    <property type="entry name" value="Helicase_C-like"/>
</dbReference>
<evidence type="ECO:0000259" key="4">
    <source>
        <dbReference type="PROSITE" id="PS51194"/>
    </source>
</evidence>
<organism evidence="5 6">
    <name type="scientific">Ranitomeya imitator</name>
    <name type="common">mimic poison frog</name>
    <dbReference type="NCBI Taxonomy" id="111125"/>
    <lineage>
        <taxon>Eukaryota</taxon>
        <taxon>Metazoa</taxon>
        <taxon>Chordata</taxon>
        <taxon>Craniata</taxon>
        <taxon>Vertebrata</taxon>
        <taxon>Euteleostomi</taxon>
        <taxon>Amphibia</taxon>
        <taxon>Batrachia</taxon>
        <taxon>Anura</taxon>
        <taxon>Neobatrachia</taxon>
        <taxon>Hyloidea</taxon>
        <taxon>Dendrobatidae</taxon>
        <taxon>Dendrobatinae</taxon>
        <taxon>Ranitomeya</taxon>
    </lineage>
</organism>
<evidence type="ECO:0000313" key="6">
    <source>
        <dbReference type="Proteomes" id="UP001176940"/>
    </source>
</evidence>
<dbReference type="EMBL" id="CAUEEQ010003803">
    <property type="protein sequence ID" value="CAJ0926086.1"/>
    <property type="molecule type" value="Genomic_DNA"/>
</dbReference>
<protein>
    <recommendedName>
        <fullName evidence="4">Helicase C-terminal domain-containing protein</fullName>
    </recommendedName>
</protein>
<sequence length="900" mass="101814">MDAEQEDFQINNSSMGCSSNRLVCHKSQPSSQDVCLSKQGGQARHTRCPPNAMDIRSGLCFPSMESITYSNKKNKGGGRKSSVDSPILAQEAMVLMAEGDFRTPHRLILSGSPMQNNLRELWSLFDFVFPGKLGTLPVFMEQFSVPITMGGYANASPVQMIHILEAFILGIGYTYLKMDGTTTVASRQPLISKFNEDSSIFVFLLTTRVGGLGVNLTGANRVVIYDPDWNPSTDTQARERSWRIGQKKEVTVYRLLTAGTIEEKIYHRNIQAINTQKLMKNLQSSLAPIFSISCPDSALKHYNETLQSALDEAAPPIHKTTRHRRQQPWHTLQTRFLQRCSRCAERLWRKSNLPEDFIHYKFMLKTYNSALHLSKQTYFNTLITSLSNNPKRLFDTFQSLLNPREQAPTTDLRADDLANYFKEKIDHIRQEIISQPLHTMHCPPSPTASSSLSDFEAVTEEEAKGTDDVTSTPTDWEVRGTNDLTSTPTDWEMRGTDDVTSTPTDREVRGIDNVTSTPTDREVKGIDNVISTPTDQEARDIVLNKRVLKDPKQRRFFKSNDLYELFTLTSPDTNQGTETSAIFAVSCIGGFRSSGQSPRGQGGHPLNRLPLGVPSVRVASNFLPEEKRLALLSSVCILKRPERRSLRFYMRALGKMVAKIGSRLHNFIQGLPVRTGIGSDVKLSKYPKKQTTTEVRFISKEDSCCTMKIEQPLPSMPSTSGCVAQPNSTKTTEPAKVLDRSRSPRSLDSLPSIKESMDSHSVNPAQLHHKHKAKTKHQDKVKRKKGAKYEGERISHLVKQKPFTKEVKEDRKGDGKTSDEYVLEKLLKKSVLSYTFRYQKYRLDQPISKKYRILPIPDTNATQWDTNIETIRYRKSIGIPIQRISADTRYLQYRNAQHYS</sequence>
<feature type="domain" description="Helicase C-terminal" evidence="4">
    <location>
        <begin position="139"/>
        <end position="290"/>
    </location>
</feature>
<dbReference type="Gene3D" id="3.40.50.10810">
    <property type="entry name" value="Tandem AAA-ATPase domain"/>
    <property type="match status" value="1"/>
</dbReference>
<feature type="region of interest" description="Disordered" evidence="3">
    <location>
        <begin position="462"/>
        <end position="505"/>
    </location>
</feature>
<evidence type="ECO:0000256" key="3">
    <source>
        <dbReference type="SAM" id="MobiDB-lite"/>
    </source>
</evidence>
<accession>A0ABN9KZZ2</accession>
<evidence type="ECO:0000256" key="1">
    <source>
        <dbReference type="ARBA" id="ARBA00022801"/>
    </source>
</evidence>
<feature type="compositionally biased region" description="Basic residues" evidence="3">
    <location>
        <begin position="767"/>
        <end position="786"/>
    </location>
</feature>
<dbReference type="InterPro" id="IPR027417">
    <property type="entry name" value="P-loop_NTPase"/>
</dbReference>
<comment type="caution">
    <text evidence="5">The sequence shown here is derived from an EMBL/GenBank/DDBJ whole genome shotgun (WGS) entry which is preliminary data.</text>
</comment>
<dbReference type="PANTHER" id="PTHR45629">
    <property type="entry name" value="SNF2/RAD54 FAMILY MEMBER"/>
    <property type="match status" value="1"/>
</dbReference>
<dbReference type="InterPro" id="IPR049730">
    <property type="entry name" value="SNF2/RAD54-like_C"/>
</dbReference>
<keyword evidence="6" id="KW-1185">Reference proteome</keyword>
<dbReference type="InterPro" id="IPR038718">
    <property type="entry name" value="SNF2-like_sf"/>
</dbReference>
<feature type="compositionally biased region" description="Polar residues" evidence="3">
    <location>
        <begin position="716"/>
        <end position="732"/>
    </location>
</feature>
<dbReference type="Proteomes" id="UP001176940">
    <property type="component" value="Unassembled WGS sequence"/>
</dbReference>
<dbReference type="SUPFAM" id="SSF52540">
    <property type="entry name" value="P-loop containing nucleoside triphosphate hydrolases"/>
    <property type="match status" value="1"/>
</dbReference>
<dbReference type="Pfam" id="PF00271">
    <property type="entry name" value="Helicase_C"/>
    <property type="match status" value="1"/>
</dbReference>
<gene>
    <name evidence="5" type="ORF">RIMI_LOCUS2672920</name>
</gene>
<evidence type="ECO:0000313" key="5">
    <source>
        <dbReference type="EMBL" id="CAJ0926086.1"/>
    </source>
</evidence>
<dbReference type="InterPro" id="IPR050496">
    <property type="entry name" value="SNF2_RAD54_helicase_repair"/>
</dbReference>
<evidence type="ECO:0000256" key="2">
    <source>
        <dbReference type="ARBA" id="ARBA00022806"/>
    </source>
</evidence>
<reference evidence="5" key="1">
    <citation type="submission" date="2023-07" db="EMBL/GenBank/DDBJ databases">
        <authorList>
            <person name="Stuckert A."/>
        </authorList>
    </citation>
    <scope>NUCLEOTIDE SEQUENCE</scope>
</reference>
<feature type="region of interest" description="Disordered" evidence="3">
    <location>
        <begin position="716"/>
        <end position="789"/>
    </location>
</feature>
<keyword evidence="2" id="KW-0347">Helicase</keyword>